<evidence type="ECO:0000313" key="1">
    <source>
        <dbReference type="EMBL" id="KAJ2879303.1"/>
    </source>
</evidence>
<gene>
    <name evidence="1" type="ORF">IWW38_006142</name>
</gene>
<organism evidence="1 2">
    <name type="scientific">Coemansia aciculifera</name>
    <dbReference type="NCBI Taxonomy" id="417176"/>
    <lineage>
        <taxon>Eukaryota</taxon>
        <taxon>Fungi</taxon>
        <taxon>Fungi incertae sedis</taxon>
        <taxon>Zoopagomycota</taxon>
        <taxon>Kickxellomycotina</taxon>
        <taxon>Kickxellomycetes</taxon>
        <taxon>Kickxellales</taxon>
        <taxon>Kickxellaceae</taxon>
        <taxon>Coemansia</taxon>
    </lineage>
</organism>
<dbReference type="Proteomes" id="UP001139981">
    <property type="component" value="Unassembled WGS sequence"/>
</dbReference>
<proteinExistence type="predicted"/>
<protein>
    <submittedName>
        <fullName evidence="1">Uncharacterized protein</fullName>
    </submittedName>
</protein>
<reference evidence="1" key="1">
    <citation type="submission" date="2022-07" db="EMBL/GenBank/DDBJ databases">
        <title>Phylogenomic reconstructions and comparative analyses of Kickxellomycotina fungi.</title>
        <authorList>
            <person name="Reynolds N.K."/>
            <person name="Stajich J.E."/>
            <person name="Barry K."/>
            <person name="Grigoriev I.V."/>
            <person name="Crous P."/>
            <person name="Smith M.E."/>
        </authorList>
    </citation>
    <scope>NUCLEOTIDE SEQUENCE</scope>
    <source>
        <strain evidence="1">CBS 190363</strain>
    </source>
</reference>
<keyword evidence="2" id="KW-1185">Reference proteome</keyword>
<name>A0ACC1LTQ3_9FUNG</name>
<accession>A0ACC1LTQ3</accession>
<dbReference type="EMBL" id="JANBVB010003343">
    <property type="protein sequence ID" value="KAJ2879303.1"/>
    <property type="molecule type" value="Genomic_DNA"/>
</dbReference>
<sequence length="100" mass="11193">MELTRAEVDELNSIRTDMWLASRKLYQSWGCLSYDLTLCNESPKTGGSGGGPKPSKHERDAMLKWEKRLSTPFVARKHLSKEEAEGIRSLVSGIQTVLLA</sequence>
<evidence type="ECO:0000313" key="2">
    <source>
        <dbReference type="Proteomes" id="UP001139981"/>
    </source>
</evidence>
<comment type="caution">
    <text evidence="1">The sequence shown here is derived from an EMBL/GenBank/DDBJ whole genome shotgun (WGS) entry which is preliminary data.</text>
</comment>